<comment type="caution">
    <text evidence="1">The sequence shown here is derived from an EMBL/GenBank/DDBJ whole genome shotgun (WGS) entry which is preliminary data.</text>
</comment>
<reference evidence="1" key="1">
    <citation type="submission" date="2022-08" db="EMBL/GenBank/DDBJ databases">
        <authorList>
            <person name="Kallberg Y."/>
            <person name="Tangrot J."/>
            <person name="Rosling A."/>
        </authorList>
    </citation>
    <scope>NUCLEOTIDE SEQUENCE</scope>
    <source>
        <strain evidence="1">Wild A</strain>
    </source>
</reference>
<dbReference type="AlphaFoldDB" id="A0A9W4X179"/>
<name>A0A9W4X179_9GLOM</name>
<dbReference type="EMBL" id="CAMKVN010024427">
    <property type="protein sequence ID" value="CAI2200459.1"/>
    <property type="molecule type" value="Genomic_DNA"/>
</dbReference>
<organism evidence="1 2">
    <name type="scientific">Funneliformis geosporum</name>
    <dbReference type="NCBI Taxonomy" id="1117311"/>
    <lineage>
        <taxon>Eukaryota</taxon>
        <taxon>Fungi</taxon>
        <taxon>Fungi incertae sedis</taxon>
        <taxon>Mucoromycota</taxon>
        <taxon>Glomeromycotina</taxon>
        <taxon>Glomeromycetes</taxon>
        <taxon>Glomerales</taxon>
        <taxon>Glomeraceae</taxon>
        <taxon>Funneliformis</taxon>
    </lineage>
</organism>
<dbReference type="Proteomes" id="UP001153678">
    <property type="component" value="Unassembled WGS sequence"/>
</dbReference>
<evidence type="ECO:0000313" key="2">
    <source>
        <dbReference type="Proteomes" id="UP001153678"/>
    </source>
</evidence>
<dbReference type="OrthoDB" id="2442293at2759"/>
<protein>
    <submittedName>
        <fullName evidence="1">14607_t:CDS:1</fullName>
    </submittedName>
</protein>
<feature type="non-terminal residue" evidence="1">
    <location>
        <position position="1"/>
    </location>
</feature>
<evidence type="ECO:0000313" key="1">
    <source>
        <dbReference type="EMBL" id="CAI2200459.1"/>
    </source>
</evidence>
<feature type="non-terminal residue" evidence="1">
    <location>
        <position position="92"/>
    </location>
</feature>
<proteinExistence type="predicted"/>
<accession>A0A9W4X179</accession>
<sequence length="92" mass="10361">PIFILDHIKKDAHFHLQNTTLGYNIDVISPFNHGNLSQSKESLNSLLCIADSFYELNSIQVNWIKSTLLSPFKNQNAVHFQLPTSALNLIPA</sequence>
<keyword evidence="2" id="KW-1185">Reference proteome</keyword>
<gene>
    <name evidence="1" type="ORF">FWILDA_LOCUS19579</name>
</gene>